<reference evidence="1" key="1">
    <citation type="submission" date="2021-02" db="EMBL/GenBank/DDBJ databases">
        <authorList>
            <person name="Dougan E. K."/>
            <person name="Rhodes N."/>
            <person name="Thang M."/>
            <person name="Chan C."/>
        </authorList>
    </citation>
    <scope>NUCLEOTIDE SEQUENCE</scope>
</reference>
<dbReference type="AlphaFoldDB" id="A0A813A241"/>
<dbReference type="InterPro" id="IPR010327">
    <property type="entry name" value="FldB/FldC_alpha/beta"/>
</dbReference>
<sequence length="454" mass="50740">MDAVIEPFVDPEVRIFLNRFADGAFDGFAGIVFVRDDAPALTAYQYALEWVRQGSVRGATPPLFLLNTIHAATAPVRTFNRMQIEKLMDFLAGIGLPRIGDGELAQQARHAGRRHKALAATLGSAEDAMMFRIAGRFLPMQRHAQLLEEAMDQTGPTDAGSGVRLGIVGSPLFSERAYTTFGKYGPIVCDLQPFGQIWPGDWEEAETVETMLELLAGDAFCHRISPPNRYRERVVEALVAARCELVLCQLAQTDDTFGWDIPELSRQLEDRGIRFVNLGFRDAQPDDAWLARATRAATEYQRDWLKGLRAEITSGAQYAFVNADTPHELFHAMGVPIVTNQWWSAVIAAKQLSEFYFDHMQAIGYHERLARYSSLPLIAELEGDAERQPWGGLPVPSMLCARQSADDHQKIFALWAEKTGAPLTLLSAPAVPDPLPDWWNRARTDWEALYHGDR</sequence>
<accession>A0A813A241</accession>
<comment type="caution">
    <text evidence="1">The sequence shown here is derived from an EMBL/GenBank/DDBJ whole genome shotgun (WGS) entry which is preliminary data.</text>
</comment>
<dbReference type="EMBL" id="CAJNJA010052213">
    <property type="protein sequence ID" value="CAE7845985.1"/>
    <property type="molecule type" value="Genomic_DNA"/>
</dbReference>
<keyword evidence="2" id="KW-1185">Reference proteome</keyword>
<evidence type="ECO:0000313" key="2">
    <source>
        <dbReference type="Proteomes" id="UP000601435"/>
    </source>
</evidence>
<gene>
    <name evidence="1" type="ORF">SNEC2469_LOCUS26016</name>
</gene>
<name>A0A813A241_9DINO</name>
<proteinExistence type="predicted"/>
<feature type="non-terminal residue" evidence="1">
    <location>
        <position position="454"/>
    </location>
</feature>
<dbReference type="Pfam" id="PF06050">
    <property type="entry name" value="HGD-D"/>
    <property type="match status" value="1"/>
</dbReference>
<organism evidence="1 2">
    <name type="scientific">Symbiodinium necroappetens</name>
    <dbReference type="NCBI Taxonomy" id="1628268"/>
    <lineage>
        <taxon>Eukaryota</taxon>
        <taxon>Sar</taxon>
        <taxon>Alveolata</taxon>
        <taxon>Dinophyceae</taxon>
        <taxon>Suessiales</taxon>
        <taxon>Symbiodiniaceae</taxon>
        <taxon>Symbiodinium</taxon>
    </lineage>
</organism>
<protein>
    <submittedName>
        <fullName evidence="1">Uncharacterized protein</fullName>
    </submittedName>
</protein>
<dbReference type="Proteomes" id="UP000601435">
    <property type="component" value="Unassembled WGS sequence"/>
</dbReference>
<evidence type="ECO:0000313" key="1">
    <source>
        <dbReference type="EMBL" id="CAE7845985.1"/>
    </source>
</evidence>